<dbReference type="Proteomes" id="UP001422759">
    <property type="component" value="Unassembled WGS sequence"/>
</dbReference>
<dbReference type="RefSeq" id="WP_344465980.1">
    <property type="nucleotide sequence ID" value="NZ_BAAANT010000018.1"/>
</dbReference>
<evidence type="ECO:0000256" key="5">
    <source>
        <dbReference type="ARBA" id="ARBA00023136"/>
    </source>
</evidence>
<organism evidence="7 8">
    <name type="scientific">Kitasatospora kazusensis</name>
    <dbReference type="NCBI Taxonomy" id="407974"/>
    <lineage>
        <taxon>Bacteria</taxon>
        <taxon>Bacillati</taxon>
        <taxon>Actinomycetota</taxon>
        <taxon>Actinomycetes</taxon>
        <taxon>Kitasatosporales</taxon>
        <taxon>Streptomycetaceae</taxon>
        <taxon>Kitasatospora</taxon>
    </lineage>
</organism>
<dbReference type="Pfam" id="PF13520">
    <property type="entry name" value="AA_permease_2"/>
    <property type="match status" value="1"/>
</dbReference>
<feature type="transmembrane region" description="Helical" evidence="6">
    <location>
        <begin position="187"/>
        <end position="206"/>
    </location>
</feature>
<feature type="transmembrane region" description="Helical" evidence="6">
    <location>
        <begin position="346"/>
        <end position="366"/>
    </location>
</feature>
<keyword evidence="4 6" id="KW-1133">Transmembrane helix</keyword>
<evidence type="ECO:0000256" key="4">
    <source>
        <dbReference type="ARBA" id="ARBA00022989"/>
    </source>
</evidence>
<feature type="transmembrane region" description="Helical" evidence="6">
    <location>
        <begin position="155"/>
        <end position="175"/>
    </location>
</feature>
<protein>
    <submittedName>
        <fullName evidence="7">APC family permease</fullName>
    </submittedName>
</protein>
<evidence type="ECO:0000256" key="3">
    <source>
        <dbReference type="ARBA" id="ARBA00022692"/>
    </source>
</evidence>
<dbReference type="PANTHER" id="PTHR42770:SF7">
    <property type="entry name" value="MEMBRANE PROTEIN"/>
    <property type="match status" value="1"/>
</dbReference>
<feature type="transmembrane region" description="Helical" evidence="6">
    <location>
        <begin position="124"/>
        <end position="143"/>
    </location>
</feature>
<feature type="transmembrane region" description="Helical" evidence="6">
    <location>
        <begin position="93"/>
        <end position="118"/>
    </location>
</feature>
<evidence type="ECO:0000313" key="8">
    <source>
        <dbReference type="Proteomes" id="UP001422759"/>
    </source>
</evidence>
<comment type="subcellular location">
    <subcellularLocation>
        <location evidence="1">Cell membrane</location>
        <topology evidence="1">Multi-pass membrane protein</topology>
    </subcellularLocation>
</comment>
<feature type="transmembrane region" description="Helical" evidence="6">
    <location>
        <begin position="51"/>
        <end position="72"/>
    </location>
</feature>
<dbReference type="EMBL" id="BAAANT010000018">
    <property type="protein sequence ID" value="GAA2145961.1"/>
    <property type="molecule type" value="Genomic_DNA"/>
</dbReference>
<keyword evidence="8" id="KW-1185">Reference proteome</keyword>
<name>A0ABP5LJ58_9ACTN</name>
<dbReference type="PIRSF" id="PIRSF006060">
    <property type="entry name" value="AA_transporter"/>
    <property type="match status" value="1"/>
</dbReference>
<evidence type="ECO:0000256" key="6">
    <source>
        <dbReference type="SAM" id="Phobius"/>
    </source>
</evidence>
<proteinExistence type="predicted"/>
<comment type="caution">
    <text evidence="7">The sequence shown here is derived from an EMBL/GenBank/DDBJ whole genome shotgun (WGS) entry which is preliminary data.</text>
</comment>
<dbReference type="Gene3D" id="1.20.1740.10">
    <property type="entry name" value="Amino acid/polyamine transporter I"/>
    <property type="match status" value="1"/>
</dbReference>
<feature type="transmembrane region" description="Helical" evidence="6">
    <location>
        <begin position="20"/>
        <end position="45"/>
    </location>
</feature>
<feature type="transmembrane region" description="Helical" evidence="6">
    <location>
        <begin position="281"/>
        <end position="301"/>
    </location>
</feature>
<reference evidence="8" key="1">
    <citation type="journal article" date="2019" name="Int. J. Syst. Evol. Microbiol.">
        <title>The Global Catalogue of Microorganisms (GCM) 10K type strain sequencing project: providing services to taxonomists for standard genome sequencing and annotation.</title>
        <authorList>
            <consortium name="The Broad Institute Genomics Platform"/>
            <consortium name="The Broad Institute Genome Sequencing Center for Infectious Disease"/>
            <person name="Wu L."/>
            <person name="Ma J."/>
        </authorList>
    </citation>
    <scope>NUCLEOTIDE SEQUENCE [LARGE SCALE GENOMIC DNA]</scope>
    <source>
        <strain evidence="8">JCM 14560</strain>
    </source>
</reference>
<evidence type="ECO:0000313" key="7">
    <source>
        <dbReference type="EMBL" id="GAA2145961.1"/>
    </source>
</evidence>
<accession>A0ABP5LJ58</accession>
<evidence type="ECO:0000256" key="2">
    <source>
        <dbReference type="ARBA" id="ARBA00022475"/>
    </source>
</evidence>
<evidence type="ECO:0000256" key="1">
    <source>
        <dbReference type="ARBA" id="ARBA00004651"/>
    </source>
</evidence>
<keyword evidence="2" id="KW-1003">Cell membrane</keyword>
<feature type="transmembrane region" description="Helical" evidence="6">
    <location>
        <begin position="227"/>
        <end position="249"/>
    </location>
</feature>
<keyword evidence="5 6" id="KW-0472">Membrane</keyword>
<dbReference type="InterPro" id="IPR002293">
    <property type="entry name" value="AA/rel_permease1"/>
</dbReference>
<sequence length="423" mass="42009">MTGSAAPPADTPGLRRRLGVFDAVVIGLGAMVGAGIFAALAPAAATAGSGLLPGLGLAALVAYCNATSSARLAARYPASGGTYVYGRERLGEFWGYLAGWGFVVGKIASCAAMALTVGGYVWPAHARPVAVAAVVALTAVNYAGVQKAAWLTRSIVAGVLAVLAAVVTACLTGGTAEAARLGIGADITAGGVLQAAGLLFFAFAGYARIATLGEEVRDPERTIPRAVPLALAIALAVYAAVAVAVLAVLGPDRLAHSPAPLVEAVRAAGAPALAPLVRAGAAAAALGSLLALILGVSRTTLAMARDRHLPPALAAVHPRFHVPHRAELAVGAVVAVLAATTDLRGAIGFSSFGVLAYYAVANAAALTLTRAERRPPRVVPLAGLAGCLALAFALPLASVLSGAAVLGAGAATYGLRRARRARG</sequence>
<dbReference type="PANTHER" id="PTHR42770">
    <property type="entry name" value="AMINO ACID TRANSPORTER-RELATED"/>
    <property type="match status" value="1"/>
</dbReference>
<dbReference type="InterPro" id="IPR050367">
    <property type="entry name" value="APC_superfamily"/>
</dbReference>
<keyword evidence="3 6" id="KW-0812">Transmembrane</keyword>
<gene>
    <name evidence="7" type="ORF">GCM10009760_35190</name>
</gene>